<proteinExistence type="predicted"/>
<accession>A0ABQ4VZB7</accession>
<feature type="compositionally biased region" description="Polar residues" evidence="1">
    <location>
        <begin position="298"/>
        <end position="311"/>
    </location>
</feature>
<evidence type="ECO:0000313" key="3">
    <source>
        <dbReference type="EMBL" id="GJN52539.1"/>
    </source>
</evidence>
<protein>
    <recommendedName>
        <fullName evidence="2">ORC1/DEAH AAA+ ATPase domain-containing protein</fullName>
    </recommendedName>
</protein>
<evidence type="ECO:0000256" key="1">
    <source>
        <dbReference type="SAM" id="MobiDB-lite"/>
    </source>
</evidence>
<dbReference type="Proteomes" id="UP001054892">
    <property type="component" value="Unassembled WGS sequence"/>
</dbReference>
<dbReference type="SUPFAM" id="SSF52540">
    <property type="entry name" value="P-loop containing nucleoside triphosphate hydrolases"/>
    <property type="match status" value="1"/>
</dbReference>
<comment type="caution">
    <text evidence="3">The sequence shown here is derived from an EMBL/GenBank/DDBJ whole genome shotgun (WGS) entry which is preliminary data.</text>
</comment>
<evidence type="ECO:0000313" key="4">
    <source>
        <dbReference type="Proteomes" id="UP001054892"/>
    </source>
</evidence>
<dbReference type="EMBL" id="BQKM01000004">
    <property type="protein sequence ID" value="GJN52539.1"/>
    <property type="molecule type" value="Genomic_DNA"/>
</dbReference>
<feature type="region of interest" description="Disordered" evidence="1">
    <location>
        <begin position="298"/>
        <end position="355"/>
    </location>
</feature>
<dbReference type="Gene3D" id="3.40.50.300">
    <property type="entry name" value="P-loop containing nucleotide triphosphate hydrolases"/>
    <property type="match status" value="1"/>
</dbReference>
<dbReference type="InterPro" id="IPR027417">
    <property type="entry name" value="P-loop_NTPase"/>
</dbReference>
<dbReference type="InterPro" id="IPR049945">
    <property type="entry name" value="AAA_22"/>
</dbReference>
<reference evidence="3 4" key="1">
    <citation type="submission" date="2021-12" db="EMBL/GenBank/DDBJ databases">
        <title>Characterization of novel class B3 metallo-beta-lactamase from novel Pseudomonas species.</title>
        <authorList>
            <person name="Yamada K."/>
            <person name="Aoki K."/>
            <person name="Ishii Y."/>
        </authorList>
    </citation>
    <scope>NUCLEOTIDE SEQUENCE [LARGE SCALE GENOMIC DNA]</scope>
    <source>
        <strain evidence="3 4">TUM20286</strain>
    </source>
</reference>
<sequence>MPVCLTGLAGVGKTALISALLKVLPGPAEYQSQVLGTKINIISHWVTTGRDKGTPKQILYDMVQSASEDPVNRALKAPQLMVLARSFSGKYGLPLLIMDEMQHVTLSSATTMITAQILTFANLGVPLLYVSNYSLQNALFNRNAEDTQRLTANPRILEPDDPESDDWKAYVHECVRVMGSYMTVRSDNLAGELHVMTFGLKRYVIRLLKISYTEARRKGRASIDFTDVESAYASAEYTSARTEILILKRQLIENRCLRRDLWCPYVRPARKSSAASEFYAKDKSVQLAKAAIKSSLTPAQKTSLQELSGTTRGAEAELKKTRVPKKRVSYGDLMEGHKRSANSGKRNGDTSKGEQ</sequence>
<organism evidence="3 4">
    <name type="scientific">Pseudomonas tohonis</name>
    <dbReference type="NCBI Taxonomy" id="2725477"/>
    <lineage>
        <taxon>Bacteria</taxon>
        <taxon>Pseudomonadati</taxon>
        <taxon>Pseudomonadota</taxon>
        <taxon>Gammaproteobacteria</taxon>
        <taxon>Pseudomonadales</taxon>
        <taxon>Pseudomonadaceae</taxon>
        <taxon>Pseudomonas</taxon>
    </lineage>
</organism>
<keyword evidence="4" id="KW-1185">Reference proteome</keyword>
<dbReference type="Pfam" id="PF13401">
    <property type="entry name" value="AAA_22"/>
    <property type="match status" value="1"/>
</dbReference>
<feature type="domain" description="ORC1/DEAH AAA+ ATPase" evidence="2">
    <location>
        <begin position="3"/>
        <end position="120"/>
    </location>
</feature>
<feature type="compositionally biased region" description="Basic and acidic residues" evidence="1">
    <location>
        <begin position="346"/>
        <end position="355"/>
    </location>
</feature>
<name>A0ABQ4VZB7_9PSED</name>
<gene>
    <name evidence="3" type="ORF">TUM20286_22910</name>
</gene>
<evidence type="ECO:0000259" key="2">
    <source>
        <dbReference type="Pfam" id="PF13401"/>
    </source>
</evidence>